<sequence length="257" mass="26915">MTGKRALVTGSSSGLGEAVAHALAAEGAEVVVHGRDEARTTAVAEAVRAAGGEADVAIGDLGTDGGADAVAEAAGRVDVLVNNVGVFDMSLDWWSATPQHWLDIYNTNVVSSVRTVQRFVPAMRERRWGRVIQVGSITGTVPIAPQPHYGATAAARDNLARTLARELRETGVTSNAIAPGGILTATGRQRIAEYAAEHGLTGPWEEVESRYVRAAAPNDTGRLARPAEIAAAVAYLASPVADFLTGVTLRFDGHWRA</sequence>
<keyword evidence="3" id="KW-0560">Oxidoreductase</keyword>
<dbReference type="PRINTS" id="PR00080">
    <property type="entry name" value="SDRFAMILY"/>
</dbReference>
<dbReference type="Pfam" id="PF00106">
    <property type="entry name" value="adh_short"/>
    <property type="match status" value="1"/>
</dbReference>
<comment type="similarity">
    <text evidence="1 2">Belongs to the short-chain dehydrogenases/reductases (SDR) family.</text>
</comment>
<dbReference type="InterPro" id="IPR002347">
    <property type="entry name" value="SDR_fam"/>
</dbReference>
<organism evidence="3 4">
    <name type="scientific">Saccharothrix xinjiangensis</name>
    <dbReference type="NCBI Taxonomy" id="204798"/>
    <lineage>
        <taxon>Bacteria</taxon>
        <taxon>Bacillati</taxon>
        <taxon>Actinomycetota</taxon>
        <taxon>Actinomycetes</taxon>
        <taxon>Pseudonocardiales</taxon>
        <taxon>Pseudonocardiaceae</taxon>
        <taxon>Saccharothrix</taxon>
    </lineage>
</organism>
<reference evidence="4" key="1">
    <citation type="journal article" date="2019" name="Int. J. Syst. Evol. Microbiol.">
        <title>The Global Catalogue of Microorganisms (GCM) 10K type strain sequencing project: providing services to taxonomists for standard genome sequencing and annotation.</title>
        <authorList>
            <consortium name="The Broad Institute Genomics Platform"/>
            <consortium name="The Broad Institute Genome Sequencing Center for Infectious Disease"/>
            <person name="Wu L."/>
            <person name="Ma J."/>
        </authorList>
    </citation>
    <scope>NUCLEOTIDE SEQUENCE [LARGE SCALE GENOMIC DNA]</scope>
    <source>
        <strain evidence="4">KCTC 12848</strain>
    </source>
</reference>
<evidence type="ECO:0000256" key="2">
    <source>
        <dbReference type="RuleBase" id="RU000363"/>
    </source>
</evidence>
<keyword evidence="4" id="KW-1185">Reference proteome</keyword>
<evidence type="ECO:0000313" key="3">
    <source>
        <dbReference type="EMBL" id="MFC5058534.1"/>
    </source>
</evidence>
<dbReference type="PRINTS" id="PR00081">
    <property type="entry name" value="GDHRDH"/>
</dbReference>
<dbReference type="PANTHER" id="PTHR42879">
    <property type="entry name" value="3-OXOACYL-(ACYL-CARRIER-PROTEIN) REDUCTASE"/>
    <property type="match status" value="1"/>
</dbReference>
<proteinExistence type="inferred from homology"/>
<evidence type="ECO:0000313" key="4">
    <source>
        <dbReference type="Proteomes" id="UP001595833"/>
    </source>
</evidence>
<protein>
    <submittedName>
        <fullName evidence="3">SDR family NAD(P)-dependent oxidoreductase</fullName>
        <ecNumber evidence="3">1.1.1.-</ecNumber>
    </submittedName>
</protein>
<dbReference type="InterPro" id="IPR036291">
    <property type="entry name" value="NAD(P)-bd_dom_sf"/>
</dbReference>
<name>A0ABV9Y837_9PSEU</name>
<dbReference type="SUPFAM" id="SSF51735">
    <property type="entry name" value="NAD(P)-binding Rossmann-fold domains"/>
    <property type="match status" value="1"/>
</dbReference>
<dbReference type="Gene3D" id="3.40.50.720">
    <property type="entry name" value="NAD(P)-binding Rossmann-like Domain"/>
    <property type="match status" value="1"/>
</dbReference>
<evidence type="ECO:0000256" key="1">
    <source>
        <dbReference type="ARBA" id="ARBA00006484"/>
    </source>
</evidence>
<dbReference type="EMBL" id="JBHSJB010000033">
    <property type="protein sequence ID" value="MFC5058534.1"/>
    <property type="molecule type" value="Genomic_DNA"/>
</dbReference>
<dbReference type="InterPro" id="IPR050259">
    <property type="entry name" value="SDR"/>
</dbReference>
<dbReference type="RefSeq" id="WP_344038934.1">
    <property type="nucleotide sequence ID" value="NZ_BAAAKE010000013.1"/>
</dbReference>
<dbReference type="Proteomes" id="UP001595833">
    <property type="component" value="Unassembled WGS sequence"/>
</dbReference>
<accession>A0ABV9Y837</accession>
<dbReference type="GO" id="GO:0016491">
    <property type="term" value="F:oxidoreductase activity"/>
    <property type="evidence" value="ECO:0007669"/>
    <property type="project" value="UniProtKB-KW"/>
</dbReference>
<dbReference type="PANTHER" id="PTHR42879:SF6">
    <property type="entry name" value="NADPH-DEPENDENT REDUCTASE BACG"/>
    <property type="match status" value="1"/>
</dbReference>
<gene>
    <name evidence="3" type="ORF">ACFPFM_32890</name>
</gene>
<comment type="caution">
    <text evidence="3">The sequence shown here is derived from an EMBL/GenBank/DDBJ whole genome shotgun (WGS) entry which is preliminary data.</text>
</comment>
<dbReference type="EC" id="1.1.1.-" evidence="3"/>